<dbReference type="PANTHER" id="PTHR10642">
    <property type="entry name" value="RIBONUCLEASE H1"/>
    <property type="match status" value="1"/>
</dbReference>
<accession>A0ABQ9JVY0</accession>
<dbReference type="InterPro" id="IPR012337">
    <property type="entry name" value="RNaseH-like_sf"/>
</dbReference>
<evidence type="ECO:0000256" key="1">
    <source>
        <dbReference type="ARBA" id="ARBA00000077"/>
    </source>
</evidence>
<dbReference type="EC" id="3.1.26.4" evidence="3"/>
<protein>
    <recommendedName>
        <fullName evidence="3">ribonuclease H</fullName>
        <ecNumber evidence="3">3.1.26.4</ecNumber>
    </recommendedName>
</protein>
<dbReference type="InterPro" id="IPR002156">
    <property type="entry name" value="RNaseH_domain"/>
</dbReference>
<name>A0ABQ9JVY0_9CUCU</name>
<keyword evidence="5" id="KW-0479">Metal-binding</keyword>
<evidence type="ECO:0000256" key="4">
    <source>
        <dbReference type="ARBA" id="ARBA00022722"/>
    </source>
</evidence>
<gene>
    <name evidence="9" type="ORF">NQ317_016500</name>
</gene>
<comment type="caution">
    <text evidence="9">The sequence shown here is derived from an EMBL/GenBank/DDBJ whole genome shotgun (WGS) entry which is preliminary data.</text>
</comment>
<dbReference type="EMBL" id="JAPWTJ010000180">
    <property type="protein sequence ID" value="KAJ8981503.1"/>
    <property type="molecule type" value="Genomic_DNA"/>
</dbReference>
<dbReference type="InterPro" id="IPR050092">
    <property type="entry name" value="RNase_H"/>
</dbReference>
<organism evidence="9 10">
    <name type="scientific">Molorchus minor</name>
    <dbReference type="NCBI Taxonomy" id="1323400"/>
    <lineage>
        <taxon>Eukaryota</taxon>
        <taxon>Metazoa</taxon>
        <taxon>Ecdysozoa</taxon>
        <taxon>Arthropoda</taxon>
        <taxon>Hexapoda</taxon>
        <taxon>Insecta</taxon>
        <taxon>Pterygota</taxon>
        <taxon>Neoptera</taxon>
        <taxon>Endopterygota</taxon>
        <taxon>Coleoptera</taxon>
        <taxon>Polyphaga</taxon>
        <taxon>Cucujiformia</taxon>
        <taxon>Chrysomeloidea</taxon>
        <taxon>Cerambycidae</taxon>
        <taxon>Lamiinae</taxon>
        <taxon>Monochamini</taxon>
        <taxon>Molorchus</taxon>
    </lineage>
</organism>
<evidence type="ECO:0000313" key="10">
    <source>
        <dbReference type="Proteomes" id="UP001162164"/>
    </source>
</evidence>
<dbReference type="Pfam" id="PF00075">
    <property type="entry name" value="RNase_H"/>
    <property type="match status" value="1"/>
</dbReference>
<evidence type="ECO:0000313" key="9">
    <source>
        <dbReference type="EMBL" id="KAJ8981503.1"/>
    </source>
</evidence>
<comment type="similarity">
    <text evidence="2">Belongs to the RNase H family.</text>
</comment>
<dbReference type="PANTHER" id="PTHR10642:SF26">
    <property type="entry name" value="RIBONUCLEASE H1"/>
    <property type="match status" value="1"/>
</dbReference>
<comment type="catalytic activity">
    <reaction evidence="1">
        <text>Endonucleolytic cleavage to 5'-phosphomonoester.</text>
        <dbReference type="EC" id="3.1.26.4"/>
    </reaction>
</comment>
<proteinExistence type="inferred from homology"/>
<evidence type="ECO:0000256" key="6">
    <source>
        <dbReference type="ARBA" id="ARBA00022759"/>
    </source>
</evidence>
<evidence type="ECO:0000256" key="7">
    <source>
        <dbReference type="ARBA" id="ARBA00022801"/>
    </source>
</evidence>
<dbReference type="Gene3D" id="3.30.420.10">
    <property type="entry name" value="Ribonuclease H-like superfamily/Ribonuclease H"/>
    <property type="match status" value="1"/>
</dbReference>
<keyword evidence="6" id="KW-0255">Endonuclease</keyword>
<keyword evidence="7" id="KW-0378">Hydrolase</keyword>
<evidence type="ECO:0000256" key="2">
    <source>
        <dbReference type="ARBA" id="ARBA00005300"/>
    </source>
</evidence>
<dbReference type="Proteomes" id="UP001162164">
    <property type="component" value="Unassembled WGS sequence"/>
</dbReference>
<evidence type="ECO:0000256" key="5">
    <source>
        <dbReference type="ARBA" id="ARBA00022723"/>
    </source>
</evidence>
<dbReference type="PROSITE" id="PS50879">
    <property type="entry name" value="RNASE_H_1"/>
    <property type="match status" value="1"/>
</dbReference>
<feature type="domain" description="RNase H type-1" evidence="8">
    <location>
        <begin position="1"/>
        <end position="105"/>
    </location>
</feature>
<sequence length="183" mass="20611">MDLKQTVEQALESMVKDPEVHAIELCLRENIERGYKVKTILIYCDSQAALQALACKNIKSKLIWNCLETLQALGNQNKVTLKWVPGHKGVEGNEEADTLARKGSDTALIGPEPMCGIPKSSVRLWLTPWKNKKHQSYWDHIPGQTNSKWMVKAPTQSLTNDILRLSRNQIRLVTGTHHMGTVT</sequence>
<evidence type="ECO:0000256" key="3">
    <source>
        <dbReference type="ARBA" id="ARBA00012180"/>
    </source>
</evidence>
<dbReference type="SUPFAM" id="SSF53098">
    <property type="entry name" value="Ribonuclease H-like"/>
    <property type="match status" value="1"/>
</dbReference>
<keyword evidence="4" id="KW-0540">Nuclease</keyword>
<keyword evidence="10" id="KW-1185">Reference proteome</keyword>
<dbReference type="InterPro" id="IPR036397">
    <property type="entry name" value="RNaseH_sf"/>
</dbReference>
<dbReference type="CDD" id="cd09276">
    <property type="entry name" value="Rnase_HI_RT_non_LTR"/>
    <property type="match status" value="1"/>
</dbReference>
<reference evidence="9" key="1">
    <citation type="journal article" date="2023" name="Insect Mol. Biol.">
        <title>Genome sequencing provides insights into the evolution of gene families encoding plant cell wall-degrading enzymes in longhorned beetles.</title>
        <authorList>
            <person name="Shin N.R."/>
            <person name="Okamura Y."/>
            <person name="Kirsch R."/>
            <person name="Pauchet Y."/>
        </authorList>
    </citation>
    <scope>NUCLEOTIDE SEQUENCE</scope>
    <source>
        <strain evidence="9">MMC_N1</strain>
    </source>
</reference>
<evidence type="ECO:0000259" key="8">
    <source>
        <dbReference type="PROSITE" id="PS50879"/>
    </source>
</evidence>